<dbReference type="Proteomes" id="UP001209885">
    <property type="component" value="Unassembled WGS sequence"/>
</dbReference>
<proteinExistence type="predicted"/>
<accession>A0ABT3RVM5</accession>
<protein>
    <submittedName>
        <fullName evidence="1">Uncharacterized protein</fullName>
    </submittedName>
</protein>
<dbReference type="EMBL" id="JAPFQN010000009">
    <property type="protein sequence ID" value="MCX2745210.1"/>
    <property type="molecule type" value="Genomic_DNA"/>
</dbReference>
<gene>
    <name evidence="1" type="ORF">OO013_15120</name>
</gene>
<sequence>MNPLFICEVCFLLHFCLDTNTDDAFACQHPRNEPMTINIRAEQKAHDDAIACQDQRIKTISTPESRVSVGVRLENYYCKLKPQRTIDAHIHNKFRQQFSLCPLCSHDDLPLSVSGFSTLWLRIKQLADFSDNQSLF</sequence>
<evidence type="ECO:0000313" key="2">
    <source>
        <dbReference type="Proteomes" id="UP001209885"/>
    </source>
</evidence>
<evidence type="ECO:0000313" key="1">
    <source>
        <dbReference type="EMBL" id="MCX2745210.1"/>
    </source>
</evidence>
<reference evidence="1 2" key="1">
    <citation type="submission" date="2022-11" db="EMBL/GenBank/DDBJ databases">
        <title>The characterization of three novel Bacteroidetes species and genomic analysis of their roles in tidal elemental geochemical cycles.</title>
        <authorList>
            <person name="Ma K."/>
        </authorList>
    </citation>
    <scope>NUCLEOTIDE SEQUENCE [LARGE SCALE GENOMIC DNA]</scope>
    <source>
        <strain evidence="1 2">M17</strain>
    </source>
</reference>
<dbReference type="RefSeq" id="WP_266057762.1">
    <property type="nucleotide sequence ID" value="NZ_JAPFQN010000009.1"/>
</dbReference>
<keyword evidence="2" id="KW-1185">Reference proteome</keyword>
<name>A0ABT3RVM5_9BACT</name>
<organism evidence="1 2">
    <name type="scientific">Mangrovivirga halotolerans</name>
    <dbReference type="NCBI Taxonomy" id="2993936"/>
    <lineage>
        <taxon>Bacteria</taxon>
        <taxon>Pseudomonadati</taxon>
        <taxon>Bacteroidota</taxon>
        <taxon>Cytophagia</taxon>
        <taxon>Cytophagales</taxon>
        <taxon>Mangrovivirgaceae</taxon>
        <taxon>Mangrovivirga</taxon>
    </lineage>
</organism>
<comment type="caution">
    <text evidence="1">The sequence shown here is derived from an EMBL/GenBank/DDBJ whole genome shotgun (WGS) entry which is preliminary data.</text>
</comment>